<accession>A0A143YUW7</accession>
<dbReference type="RefSeq" id="WP_218149893.1">
    <property type="nucleotide sequence ID" value="NZ_FJNE01000008.1"/>
</dbReference>
<organism evidence="2 3">
    <name type="scientific">Trichococcus palustris</name>
    <dbReference type="NCBI Taxonomy" id="140314"/>
    <lineage>
        <taxon>Bacteria</taxon>
        <taxon>Bacillati</taxon>
        <taxon>Bacillota</taxon>
        <taxon>Bacilli</taxon>
        <taxon>Lactobacillales</taxon>
        <taxon>Carnobacteriaceae</taxon>
        <taxon>Trichococcus</taxon>
    </lineage>
</organism>
<keyword evidence="3" id="KW-1185">Reference proteome</keyword>
<evidence type="ECO:0000313" key="2">
    <source>
        <dbReference type="EMBL" id="CZQ99461.1"/>
    </source>
</evidence>
<evidence type="ECO:0000313" key="3">
    <source>
        <dbReference type="Proteomes" id="UP000242754"/>
    </source>
</evidence>
<dbReference type="PANTHER" id="PTHR43032:SF2">
    <property type="entry name" value="BLL0505 PROTEIN"/>
    <property type="match status" value="1"/>
</dbReference>
<dbReference type="Proteomes" id="UP000242754">
    <property type="component" value="Unassembled WGS sequence"/>
</dbReference>
<dbReference type="AlphaFoldDB" id="A0A143YUW7"/>
<dbReference type="PANTHER" id="PTHR43032">
    <property type="entry name" value="PROTEIN-METHIONINE-SULFOXIDE REDUCTASE"/>
    <property type="match status" value="1"/>
</dbReference>
<reference evidence="2 3" key="1">
    <citation type="submission" date="2016-02" db="EMBL/GenBank/DDBJ databases">
        <authorList>
            <person name="Wen L."/>
            <person name="He K."/>
            <person name="Yang H."/>
        </authorList>
    </citation>
    <scope>NUCLEOTIDE SEQUENCE [LARGE SCALE GENOMIC DNA]</scope>
    <source>
        <strain evidence="2">Trichococcus palustris</strain>
    </source>
</reference>
<proteinExistence type="predicted"/>
<dbReference type="Pfam" id="PF00174">
    <property type="entry name" value="Oxidored_molyb"/>
    <property type="match status" value="1"/>
</dbReference>
<dbReference type="SUPFAM" id="SSF56524">
    <property type="entry name" value="Oxidoreductase molybdopterin-binding domain"/>
    <property type="match status" value="1"/>
</dbReference>
<gene>
    <name evidence="2" type="ORF">Tpal_2375</name>
</gene>
<dbReference type="CDD" id="cd00321">
    <property type="entry name" value="SO_family_Moco"/>
    <property type="match status" value="1"/>
</dbReference>
<protein>
    <recommendedName>
        <fullName evidence="1">Oxidoreductase molybdopterin-binding domain-containing protein</fullName>
    </recommendedName>
</protein>
<dbReference type="Gene3D" id="3.90.420.10">
    <property type="entry name" value="Oxidoreductase, molybdopterin-binding domain"/>
    <property type="match status" value="1"/>
</dbReference>
<name>A0A143YUW7_9LACT</name>
<dbReference type="InterPro" id="IPR036374">
    <property type="entry name" value="OxRdtase_Mopterin-bd_sf"/>
</dbReference>
<feature type="domain" description="Oxidoreductase molybdopterin-binding" evidence="1">
    <location>
        <begin position="77"/>
        <end position="219"/>
    </location>
</feature>
<dbReference type="STRING" id="140314.SAMN04488076_10764"/>
<sequence>MQHTTSSRKVATVKRITFWSMLLFVLLLLAGCGTSTSGDAGKSSIEELTKVEVTEYEGKDLSSIADFRENSIKGPQYIDIDSYRLKIDGLVEKPAELTYEEVLDNKQYKKLVTLNCVEGWSVDILWQGVLLKDIFAEVGVKEGAKTVIFYAVDGYSTSLPLQTILDRNMMIAYKMNDVVLPPERGFPFQLVAEDKLGYKWIKWITRIELSDDVNYRGYWEQRGFSNDAAID</sequence>
<dbReference type="EMBL" id="FJNE01000008">
    <property type="protein sequence ID" value="CZQ99461.1"/>
    <property type="molecule type" value="Genomic_DNA"/>
</dbReference>
<evidence type="ECO:0000259" key="1">
    <source>
        <dbReference type="Pfam" id="PF00174"/>
    </source>
</evidence>
<dbReference type="InterPro" id="IPR000572">
    <property type="entry name" value="OxRdtase_Mopterin-bd_dom"/>
</dbReference>